<dbReference type="EMBL" id="OC925276">
    <property type="protein sequence ID" value="CAD7656039.1"/>
    <property type="molecule type" value="Genomic_DNA"/>
</dbReference>
<dbReference type="GO" id="GO:0005789">
    <property type="term" value="C:endoplasmic reticulum membrane"/>
    <property type="evidence" value="ECO:0007669"/>
    <property type="project" value="UniProtKB-SubCell"/>
</dbReference>
<evidence type="ECO:0000256" key="8">
    <source>
        <dbReference type="SAM" id="Phobius"/>
    </source>
</evidence>
<dbReference type="GO" id="GO:0006624">
    <property type="term" value="P:vacuolar protein processing"/>
    <property type="evidence" value="ECO:0007669"/>
    <property type="project" value="TreeGrafter"/>
</dbReference>
<feature type="transmembrane region" description="Helical" evidence="8">
    <location>
        <begin position="52"/>
        <end position="72"/>
    </location>
</feature>
<sequence>MAVQKGKALTKGQKQIVEENKSTLRFYTIMSTAAMIIYFATMSLVFSDLFTFKYWLIIVFSGSVYFGSLAVMQYMAKAVYSSTGALVDGGIDLNMENGFAEHLKDLIILTTGVQTLSLVSNYIWILWLF</sequence>
<comment type="subcellular location">
    <subcellularLocation>
        <location evidence="1">Endoplasmic reticulum membrane</location>
        <topology evidence="1">Multi-pass membrane protein</topology>
    </subcellularLocation>
</comment>
<feature type="non-terminal residue" evidence="9">
    <location>
        <position position="1"/>
    </location>
</feature>
<feature type="transmembrane region" description="Helical" evidence="8">
    <location>
        <begin position="106"/>
        <end position="127"/>
    </location>
</feature>
<comment type="similarity">
    <text evidence="2">Belongs to the TMEM208 family.</text>
</comment>
<evidence type="ECO:0000313" key="10">
    <source>
        <dbReference type="Proteomes" id="UP000728032"/>
    </source>
</evidence>
<evidence type="ECO:0000256" key="1">
    <source>
        <dbReference type="ARBA" id="ARBA00004477"/>
    </source>
</evidence>
<organism evidence="9">
    <name type="scientific">Oppiella nova</name>
    <dbReference type="NCBI Taxonomy" id="334625"/>
    <lineage>
        <taxon>Eukaryota</taxon>
        <taxon>Metazoa</taxon>
        <taxon>Ecdysozoa</taxon>
        <taxon>Arthropoda</taxon>
        <taxon>Chelicerata</taxon>
        <taxon>Arachnida</taxon>
        <taxon>Acari</taxon>
        <taxon>Acariformes</taxon>
        <taxon>Sarcoptiformes</taxon>
        <taxon>Oribatida</taxon>
        <taxon>Brachypylina</taxon>
        <taxon>Oppioidea</taxon>
        <taxon>Oppiidae</taxon>
        <taxon>Oppiella</taxon>
    </lineage>
</organism>
<evidence type="ECO:0000256" key="4">
    <source>
        <dbReference type="ARBA" id="ARBA00022692"/>
    </source>
</evidence>
<reference evidence="9" key="1">
    <citation type="submission" date="2020-11" db="EMBL/GenBank/DDBJ databases">
        <authorList>
            <person name="Tran Van P."/>
        </authorList>
    </citation>
    <scope>NUCLEOTIDE SEQUENCE</scope>
</reference>
<keyword evidence="4 8" id="KW-0812">Transmembrane</keyword>
<dbReference type="InterPro" id="IPR008506">
    <property type="entry name" value="SND2/TMEM208"/>
</dbReference>
<keyword evidence="7 8" id="KW-0472">Membrane</keyword>
<evidence type="ECO:0000256" key="2">
    <source>
        <dbReference type="ARBA" id="ARBA00009950"/>
    </source>
</evidence>
<dbReference type="PANTHER" id="PTHR13505:SF7">
    <property type="entry name" value="TRANSMEMBRANE PROTEIN 208"/>
    <property type="match status" value="1"/>
</dbReference>
<accession>A0A7R9QRZ2</accession>
<name>A0A7R9QRZ2_9ACAR</name>
<feature type="transmembrane region" description="Helical" evidence="8">
    <location>
        <begin position="24"/>
        <end position="46"/>
    </location>
</feature>
<protein>
    <recommendedName>
        <fullName evidence="3">Transmembrane protein 208</fullName>
    </recommendedName>
</protein>
<evidence type="ECO:0000313" key="9">
    <source>
        <dbReference type="EMBL" id="CAD7656039.1"/>
    </source>
</evidence>
<proteinExistence type="inferred from homology"/>
<dbReference type="AlphaFoldDB" id="A0A7R9QRZ2"/>
<keyword evidence="10" id="KW-1185">Reference proteome</keyword>
<dbReference type="Proteomes" id="UP000728032">
    <property type="component" value="Unassembled WGS sequence"/>
</dbReference>
<evidence type="ECO:0000256" key="5">
    <source>
        <dbReference type="ARBA" id="ARBA00022824"/>
    </source>
</evidence>
<keyword evidence="6 8" id="KW-1133">Transmembrane helix</keyword>
<evidence type="ECO:0000256" key="7">
    <source>
        <dbReference type="ARBA" id="ARBA00023136"/>
    </source>
</evidence>
<evidence type="ECO:0000256" key="3">
    <source>
        <dbReference type="ARBA" id="ARBA00015033"/>
    </source>
</evidence>
<dbReference type="Pfam" id="PF05620">
    <property type="entry name" value="TMEM208_SND2"/>
    <property type="match status" value="1"/>
</dbReference>
<dbReference type="OrthoDB" id="10012212at2759"/>
<keyword evidence="5" id="KW-0256">Endoplasmic reticulum</keyword>
<gene>
    <name evidence="9" type="ORF">ONB1V03_LOCUS12679</name>
</gene>
<dbReference type="EMBL" id="CAJPVJ010010451">
    <property type="protein sequence ID" value="CAG2173226.1"/>
    <property type="molecule type" value="Genomic_DNA"/>
</dbReference>
<evidence type="ECO:0000256" key="6">
    <source>
        <dbReference type="ARBA" id="ARBA00022989"/>
    </source>
</evidence>
<dbReference type="GO" id="GO:0005773">
    <property type="term" value="C:vacuole"/>
    <property type="evidence" value="ECO:0007669"/>
    <property type="project" value="GOC"/>
</dbReference>
<dbReference type="PANTHER" id="PTHR13505">
    <property type="entry name" value="TRANSMEMBRANE PROTEIN 208"/>
    <property type="match status" value="1"/>
</dbReference>